<name>A0ACC8EPE1_9PEZI</name>
<sequence>TRKLALGWYDNCKKNHTQCNAGSVYGTSTLLPERILDIGKKGEKFIRLHLRDEGHIRHAPYATVSYCWGGAAPMKLTADTFANLVSGIPPSSLPKTFRNAIALVREFGIRYLWIDSLCVLQDSLEDWQQQGDVMGQIYKSCALCLAATSSTSCNGGLFFERDPYLLQPVHVLGRWPFYDASRPLEWYTCFVQAPYSNNIMLAPLNSRGWVLQERLLAPRLLHCTEKELIWECNEIIASETFPVGIQAGLDLSPTERLVPLLRSMTEEKRQDYAYNTWMRIVKEYSRCIFTKENDILIALSGIAQEWQMALGDVYLAGLWKKTLHVGLLWYTVYGHDKDMTPLVPRRPTLWRAPTWSWASINGQVQWSRDLD</sequence>
<dbReference type="Proteomes" id="UP000250078">
    <property type="component" value="Unassembled WGS sequence"/>
</dbReference>
<keyword evidence="2" id="KW-1185">Reference proteome</keyword>
<protein>
    <submittedName>
        <fullName evidence="1">HET-domain-containing protein</fullName>
    </submittedName>
</protein>
<evidence type="ECO:0000313" key="2">
    <source>
        <dbReference type="Proteomes" id="UP000250078"/>
    </source>
</evidence>
<organism evidence="1 2">
    <name type="scientific">Cenococcum geophilum 1.58</name>
    <dbReference type="NCBI Taxonomy" id="794803"/>
    <lineage>
        <taxon>Eukaryota</taxon>
        <taxon>Fungi</taxon>
        <taxon>Dikarya</taxon>
        <taxon>Ascomycota</taxon>
        <taxon>Pezizomycotina</taxon>
        <taxon>Dothideomycetes</taxon>
        <taxon>Pleosporomycetidae</taxon>
        <taxon>Gloniales</taxon>
        <taxon>Gloniaceae</taxon>
        <taxon>Cenococcum</taxon>
    </lineage>
</organism>
<dbReference type="EMBL" id="KV748248">
    <property type="protein sequence ID" value="OCK88150.1"/>
    <property type="molecule type" value="Genomic_DNA"/>
</dbReference>
<reference evidence="1 2" key="1">
    <citation type="journal article" date="2016" name="Nat. Commun.">
        <title>Ectomycorrhizal ecology is imprinted in the genome of the dominant symbiotic fungus Cenococcum geophilum.</title>
        <authorList>
            <consortium name="DOE Joint Genome Institute"/>
            <person name="Peter M."/>
            <person name="Kohler A."/>
            <person name="Ohm R.A."/>
            <person name="Kuo A."/>
            <person name="Krutzmann J."/>
            <person name="Morin E."/>
            <person name="Arend M."/>
            <person name="Barry K.W."/>
            <person name="Binder M."/>
            <person name="Choi C."/>
            <person name="Clum A."/>
            <person name="Copeland A."/>
            <person name="Grisel N."/>
            <person name="Haridas S."/>
            <person name="Kipfer T."/>
            <person name="LaButti K."/>
            <person name="Lindquist E."/>
            <person name="Lipzen A."/>
            <person name="Maire R."/>
            <person name="Meier B."/>
            <person name="Mihaltcheva S."/>
            <person name="Molinier V."/>
            <person name="Murat C."/>
            <person name="Poggeler S."/>
            <person name="Quandt C.A."/>
            <person name="Sperisen C."/>
            <person name="Tritt A."/>
            <person name="Tisserant E."/>
            <person name="Crous P.W."/>
            <person name="Henrissat B."/>
            <person name="Nehls U."/>
            <person name="Egli S."/>
            <person name="Spatafora J.W."/>
            <person name="Grigoriev I.V."/>
            <person name="Martin F.M."/>
        </authorList>
    </citation>
    <scope>NUCLEOTIDE SEQUENCE [LARGE SCALE GENOMIC DNA]</scope>
    <source>
        <strain evidence="1 2">1.58</strain>
    </source>
</reference>
<gene>
    <name evidence="1" type="ORF">K441DRAFT_432914</name>
</gene>
<evidence type="ECO:0000313" key="1">
    <source>
        <dbReference type="EMBL" id="OCK88150.1"/>
    </source>
</evidence>
<accession>A0ACC8EPE1</accession>
<feature type="non-terminal residue" evidence="1">
    <location>
        <position position="1"/>
    </location>
</feature>
<feature type="non-terminal residue" evidence="1">
    <location>
        <position position="371"/>
    </location>
</feature>
<proteinExistence type="predicted"/>